<dbReference type="EMBL" id="JANJQO010000764">
    <property type="protein sequence ID" value="KAJ2974976.1"/>
    <property type="molecule type" value="Genomic_DNA"/>
</dbReference>
<accession>A0ACC1N8N1</accession>
<protein>
    <submittedName>
        <fullName evidence="1">Uncharacterized protein</fullName>
    </submittedName>
</protein>
<reference evidence="1" key="1">
    <citation type="submission" date="2022-08" db="EMBL/GenBank/DDBJ databases">
        <title>Genome Sequence of Lecanicillium fungicola.</title>
        <authorList>
            <person name="Buettner E."/>
        </authorList>
    </citation>
    <scope>NUCLEOTIDE SEQUENCE</scope>
    <source>
        <strain evidence="1">Babe33</strain>
    </source>
</reference>
<evidence type="ECO:0000313" key="2">
    <source>
        <dbReference type="Proteomes" id="UP001143910"/>
    </source>
</evidence>
<comment type="caution">
    <text evidence="1">The sequence shown here is derived from an EMBL/GenBank/DDBJ whole genome shotgun (WGS) entry which is preliminary data.</text>
</comment>
<proteinExistence type="predicted"/>
<sequence>MKFSATVVLAAAIGASAHPSNHGHRHAHRSVQAREFVMAKKPVPPPPSTTTPPPPASSSTSPSPAPAPPSSSAAPSSSSASPSPSAGSGSRIPFCQGQKRATLAQIAYAGNTGGTGSSFGCNVMEIPSNIASLYDYTVKFVNQGDKTQQCKVWNKMGPAGLINGFFAGNEILTFNLAPHGEQYIAVDSNSQIGASCYAGSVPLTTFGQFAATWFEGDFASTPNNQNSGFDASCLVPAKYGLDIPGMQVCGGNVCSTIFAGGKGENAYVGGMEDVDGTGGNIPRGPLHVTVTVDYSP</sequence>
<name>A0ACC1N8N1_9HYPO</name>
<keyword evidence="2" id="KW-1185">Reference proteome</keyword>
<gene>
    <name evidence="1" type="ORF">NQ176_g5776</name>
</gene>
<evidence type="ECO:0000313" key="1">
    <source>
        <dbReference type="EMBL" id="KAJ2974976.1"/>
    </source>
</evidence>
<dbReference type="Proteomes" id="UP001143910">
    <property type="component" value="Unassembled WGS sequence"/>
</dbReference>
<organism evidence="1 2">
    <name type="scientific">Zarea fungicola</name>
    <dbReference type="NCBI Taxonomy" id="93591"/>
    <lineage>
        <taxon>Eukaryota</taxon>
        <taxon>Fungi</taxon>
        <taxon>Dikarya</taxon>
        <taxon>Ascomycota</taxon>
        <taxon>Pezizomycotina</taxon>
        <taxon>Sordariomycetes</taxon>
        <taxon>Hypocreomycetidae</taxon>
        <taxon>Hypocreales</taxon>
        <taxon>Cordycipitaceae</taxon>
        <taxon>Zarea</taxon>
    </lineage>
</organism>